<feature type="transmembrane region" description="Helical" evidence="1">
    <location>
        <begin position="180"/>
        <end position="204"/>
    </location>
</feature>
<evidence type="ECO:0000256" key="1">
    <source>
        <dbReference type="SAM" id="Phobius"/>
    </source>
</evidence>
<dbReference type="SUPFAM" id="SSF55874">
    <property type="entry name" value="ATPase domain of HSP90 chaperone/DNA topoisomerase II/histidine kinase"/>
    <property type="match status" value="1"/>
</dbReference>
<reference evidence="3" key="1">
    <citation type="submission" date="2012-11" db="EMBL/GenBank/DDBJ databases">
        <title>Dependencies among metagenomic species, viruses, plasmids and units of genetic variation.</title>
        <authorList>
            <person name="Nielsen H.B."/>
            <person name="Almeida M."/>
            <person name="Juncker A.S."/>
            <person name="Rasmussen S."/>
            <person name="Li J."/>
            <person name="Sunagawa S."/>
            <person name="Plichta D."/>
            <person name="Gautier L."/>
            <person name="Le Chatelier E."/>
            <person name="Peletier E."/>
            <person name="Bonde I."/>
            <person name="Nielsen T."/>
            <person name="Manichanh C."/>
            <person name="Arumugam M."/>
            <person name="Batto J."/>
            <person name="Santos M.B.Q.D."/>
            <person name="Blom N."/>
            <person name="Borruel N."/>
            <person name="Burgdorf K.S."/>
            <person name="Boumezbeur F."/>
            <person name="Casellas F."/>
            <person name="Dore J."/>
            <person name="Guarner F."/>
            <person name="Hansen T."/>
            <person name="Hildebrand F."/>
            <person name="Kaas R.S."/>
            <person name="Kennedy S."/>
            <person name="Kristiansen K."/>
            <person name="Kultima J.R."/>
            <person name="Leonard P."/>
            <person name="Levenez F."/>
            <person name="Lund O."/>
            <person name="Moumen B."/>
            <person name="Le Paslier D."/>
            <person name="Pons N."/>
            <person name="Pedersen O."/>
            <person name="Prifti E."/>
            <person name="Qin J."/>
            <person name="Raes J."/>
            <person name="Tap J."/>
            <person name="Tims S."/>
            <person name="Ussery D.W."/>
            <person name="Yamada T."/>
            <person name="MetaHit consortium"/>
            <person name="Renault P."/>
            <person name="Sicheritz-Ponten T."/>
            <person name="Bork P."/>
            <person name="Wang J."/>
            <person name="Brunak S."/>
            <person name="Ehrlich S.D."/>
        </authorList>
    </citation>
    <scope>NUCLEOTIDE SEQUENCE [LARGE SCALE GENOMIC DNA]</scope>
</reference>
<feature type="transmembrane region" description="Helical" evidence="1">
    <location>
        <begin position="117"/>
        <end position="136"/>
    </location>
</feature>
<feature type="domain" description="Sensor histidine kinase NatK-like C-terminal" evidence="2">
    <location>
        <begin position="323"/>
        <end position="410"/>
    </location>
</feature>
<feature type="transmembrane region" description="Helical" evidence="1">
    <location>
        <begin position="29"/>
        <end position="46"/>
    </location>
</feature>
<evidence type="ECO:0000259" key="2">
    <source>
        <dbReference type="Pfam" id="PF14501"/>
    </source>
</evidence>
<proteinExistence type="predicted"/>
<feature type="transmembrane region" description="Helical" evidence="1">
    <location>
        <begin position="78"/>
        <end position="97"/>
    </location>
</feature>
<evidence type="ECO:0000313" key="3">
    <source>
        <dbReference type="EMBL" id="CCY78265.1"/>
    </source>
</evidence>
<keyword evidence="1" id="KW-0812">Transmembrane</keyword>
<comment type="caution">
    <text evidence="3">The sequence shown here is derived from an EMBL/GenBank/DDBJ whole genome shotgun (WGS) entry which is preliminary data.</text>
</comment>
<keyword evidence="1" id="KW-1133">Transmembrane helix</keyword>
<feature type="transmembrane region" description="Helical" evidence="1">
    <location>
        <begin position="148"/>
        <end position="174"/>
    </location>
</feature>
<dbReference type="GO" id="GO:0042802">
    <property type="term" value="F:identical protein binding"/>
    <property type="evidence" value="ECO:0007669"/>
    <property type="project" value="TreeGrafter"/>
</dbReference>
<dbReference type="EMBL" id="CAYU010000100">
    <property type="protein sequence ID" value="CCY78265.1"/>
    <property type="molecule type" value="Genomic_DNA"/>
</dbReference>
<evidence type="ECO:0000313" key="4">
    <source>
        <dbReference type="Proteomes" id="UP000018300"/>
    </source>
</evidence>
<sequence length="435" mass="49334">MDTIIMSYFLEALVTVIFARCMYIPRFKLPIRILIYIILYGCATLTHSDNSILNAFADVMAGVLVLGFAYSGDPADSFFNATVLVAVNFLCELEIVNIVNHFHVGFLNEVYSSNLRFLMLLARAVLFLIAMVIVYFQKKRKQSEKTEIEGFLATGIVLCILVLYAALTKVLMIIPDIDNGGLMVFIALLISSIVLVLTMSLLSLANKRNEELRMVQLAIQKRDGDEVLLKTSTEKDEKMRILIHDMKKHFQTLKLMNEYGEVDKVNKYLDNLLEDSDVKSIEEISNNTFLGAILYRYTLKAKEKNIKMNCDIRDKCIDGIDEMTITTILYNLLDNAIENCGGESPFINISIQKKNDSYVNINILNRSVKKPVQNKYGDFISDKQDKAMHGLGLKSIKSTIKKNGGEFSAYYSPEDKVFHAVAILYVEKKYESNNM</sequence>
<gene>
    <name evidence="3" type="ORF">BN569_01221</name>
</gene>
<organism evidence="3 4">
    <name type="scientific">Eshraghiella crossota CAG:259</name>
    <dbReference type="NCBI Taxonomy" id="1263062"/>
    <lineage>
        <taxon>Bacteria</taxon>
        <taxon>Bacillati</taxon>
        <taxon>Bacillota</taxon>
        <taxon>Clostridia</taxon>
        <taxon>Lachnospirales</taxon>
        <taxon>Lachnospiraceae</taxon>
        <taxon>Eshraghiella</taxon>
    </lineage>
</organism>
<feature type="transmembrane region" description="Helical" evidence="1">
    <location>
        <begin position="6"/>
        <end position="22"/>
    </location>
</feature>
<dbReference type="PANTHER" id="PTHR40448">
    <property type="entry name" value="TWO-COMPONENT SENSOR HISTIDINE KINASE"/>
    <property type="match status" value="1"/>
</dbReference>
<dbReference type="Gene3D" id="3.30.565.10">
    <property type="entry name" value="Histidine kinase-like ATPase, C-terminal domain"/>
    <property type="match status" value="1"/>
</dbReference>
<dbReference type="PANTHER" id="PTHR40448:SF1">
    <property type="entry name" value="TWO-COMPONENT SENSOR HISTIDINE KINASE"/>
    <property type="match status" value="1"/>
</dbReference>
<dbReference type="InterPro" id="IPR036890">
    <property type="entry name" value="HATPase_C_sf"/>
</dbReference>
<dbReference type="AlphaFoldDB" id="R5LGL2"/>
<feature type="transmembrane region" description="Helical" evidence="1">
    <location>
        <begin position="52"/>
        <end position="71"/>
    </location>
</feature>
<keyword evidence="1" id="KW-0472">Membrane</keyword>
<accession>R5LGL2</accession>
<dbReference type="Proteomes" id="UP000018300">
    <property type="component" value="Unassembled WGS sequence"/>
</dbReference>
<dbReference type="InterPro" id="IPR032834">
    <property type="entry name" value="NatK-like_C"/>
</dbReference>
<dbReference type="CDD" id="cd16935">
    <property type="entry name" value="HATPase_AgrC-ComD-like"/>
    <property type="match status" value="1"/>
</dbReference>
<dbReference type="Pfam" id="PF14501">
    <property type="entry name" value="HATPase_c_5"/>
    <property type="match status" value="1"/>
</dbReference>
<name>R5LGL2_9FIRM</name>
<protein>
    <recommendedName>
        <fullName evidence="2">Sensor histidine kinase NatK-like C-terminal domain-containing protein</fullName>
    </recommendedName>
</protein>